<dbReference type="InterPro" id="IPR002110">
    <property type="entry name" value="Ankyrin_rpt"/>
</dbReference>
<evidence type="ECO:0000313" key="5">
    <source>
        <dbReference type="EMBL" id="KAK3174216.1"/>
    </source>
</evidence>
<protein>
    <recommendedName>
        <fullName evidence="7">Ankyrin</fullName>
    </recommendedName>
</protein>
<dbReference type="PANTHER" id="PTHR24193:SF121">
    <property type="entry name" value="ADA2A-CONTAINING COMPLEX COMPONENT 3, ISOFORM D"/>
    <property type="match status" value="1"/>
</dbReference>
<keyword evidence="1" id="KW-0677">Repeat</keyword>
<dbReference type="PANTHER" id="PTHR24193">
    <property type="entry name" value="ANKYRIN REPEAT PROTEIN"/>
    <property type="match status" value="1"/>
</dbReference>
<evidence type="ECO:0000256" key="2">
    <source>
        <dbReference type="ARBA" id="ARBA00023043"/>
    </source>
</evidence>
<dbReference type="Gene3D" id="1.25.40.20">
    <property type="entry name" value="Ankyrin repeat-containing domain"/>
    <property type="match status" value="2"/>
</dbReference>
<dbReference type="PROSITE" id="PS50297">
    <property type="entry name" value="ANK_REP_REGION"/>
    <property type="match status" value="3"/>
</dbReference>
<evidence type="ECO:0000313" key="6">
    <source>
        <dbReference type="Proteomes" id="UP001276659"/>
    </source>
</evidence>
<keyword evidence="2 3" id="KW-0040">ANK repeat</keyword>
<feature type="compositionally biased region" description="Acidic residues" evidence="4">
    <location>
        <begin position="248"/>
        <end position="258"/>
    </location>
</feature>
<accession>A0AAD9Z9T1</accession>
<keyword evidence="6" id="KW-1185">Reference proteome</keyword>
<organism evidence="5 6">
    <name type="scientific">Lepraria neglecta</name>
    <dbReference type="NCBI Taxonomy" id="209136"/>
    <lineage>
        <taxon>Eukaryota</taxon>
        <taxon>Fungi</taxon>
        <taxon>Dikarya</taxon>
        <taxon>Ascomycota</taxon>
        <taxon>Pezizomycotina</taxon>
        <taxon>Lecanoromycetes</taxon>
        <taxon>OSLEUM clade</taxon>
        <taxon>Lecanoromycetidae</taxon>
        <taxon>Lecanorales</taxon>
        <taxon>Lecanorineae</taxon>
        <taxon>Stereocaulaceae</taxon>
        <taxon>Lepraria</taxon>
    </lineage>
</organism>
<comment type="caution">
    <text evidence="5">The sequence shown here is derived from an EMBL/GenBank/DDBJ whole genome shotgun (WGS) entry which is preliminary data.</text>
</comment>
<evidence type="ECO:0008006" key="7">
    <source>
        <dbReference type="Google" id="ProtNLM"/>
    </source>
</evidence>
<dbReference type="Proteomes" id="UP001276659">
    <property type="component" value="Unassembled WGS sequence"/>
</dbReference>
<sequence>MTFDASEESPLHWSLCAEDSACLRLLLGTKADVELRGGLGLTALNTAANDGIGMPFVDILLQFGANIESKDIYGQRPLHRATIRNHGPMSAVLLKKGADINATTSAGTTALHLALTSNTNEVLRTLLDNANLDYNVKDVYWGTLLHYAAYYADIETLDILKSKRLEELDIADKNGLEDGYTAMQYASWRKDFNEKWSKALKQPRDDDPVRWYVALQELLDSITTAINLSAGRFPNEGGVTERHMFAESSDEEDCEENGNPELWQDALEEPREII</sequence>
<dbReference type="SUPFAM" id="SSF48403">
    <property type="entry name" value="Ankyrin repeat"/>
    <property type="match status" value="1"/>
</dbReference>
<name>A0AAD9Z9T1_9LECA</name>
<dbReference type="Pfam" id="PF12796">
    <property type="entry name" value="Ank_2"/>
    <property type="match status" value="1"/>
</dbReference>
<feature type="region of interest" description="Disordered" evidence="4">
    <location>
        <begin position="247"/>
        <end position="274"/>
    </location>
</feature>
<dbReference type="SMART" id="SM00248">
    <property type="entry name" value="ANK"/>
    <property type="match status" value="5"/>
</dbReference>
<reference evidence="5" key="1">
    <citation type="submission" date="2022-11" db="EMBL/GenBank/DDBJ databases">
        <title>Chromosomal genome sequence assembly and mating type (MAT) locus characterization of the leprose asexual lichenized fungus Lepraria neglecta (Nyl.) Erichsen.</title>
        <authorList>
            <person name="Allen J.L."/>
            <person name="Pfeffer B."/>
        </authorList>
    </citation>
    <scope>NUCLEOTIDE SEQUENCE</scope>
    <source>
        <strain evidence="5">Allen 5258</strain>
    </source>
</reference>
<dbReference type="PROSITE" id="PS50088">
    <property type="entry name" value="ANK_REPEAT"/>
    <property type="match status" value="3"/>
</dbReference>
<evidence type="ECO:0000256" key="3">
    <source>
        <dbReference type="PROSITE-ProRule" id="PRU00023"/>
    </source>
</evidence>
<dbReference type="InterPro" id="IPR036770">
    <property type="entry name" value="Ankyrin_rpt-contain_sf"/>
</dbReference>
<dbReference type="InterPro" id="IPR050663">
    <property type="entry name" value="Ankyrin-SOCS_Box"/>
</dbReference>
<dbReference type="EMBL" id="JASNWA010000006">
    <property type="protein sequence ID" value="KAK3174216.1"/>
    <property type="molecule type" value="Genomic_DNA"/>
</dbReference>
<feature type="repeat" description="ANK" evidence="3">
    <location>
        <begin position="39"/>
        <end position="72"/>
    </location>
</feature>
<feature type="repeat" description="ANK" evidence="3">
    <location>
        <begin position="106"/>
        <end position="129"/>
    </location>
</feature>
<feature type="repeat" description="ANK" evidence="3">
    <location>
        <begin position="73"/>
        <end position="105"/>
    </location>
</feature>
<dbReference type="GO" id="GO:0005634">
    <property type="term" value="C:nucleus"/>
    <property type="evidence" value="ECO:0007669"/>
    <property type="project" value="TreeGrafter"/>
</dbReference>
<proteinExistence type="predicted"/>
<dbReference type="GO" id="GO:0000976">
    <property type="term" value="F:transcription cis-regulatory region binding"/>
    <property type="evidence" value="ECO:0007669"/>
    <property type="project" value="TreeGrafter"/>
</dbReference>
<dbReference type="AlphaFoldDB" id="A0AAD9Z9T1"/>
<dbReference type="GO" id="GO:0045944">
    <property type="term" value="P:positive regulation of transcription by RNA polymerase II"/>
    <property type="evidence" value="ECO:0007669"/>
    <property type="project" value="TreeGrafter"/>
</dbReference>
<gene>
    <name evidence="5" type="ORF">OEA41_001460</name>
</gene>
<evidence type="ECO:0000256" key="1">
    <source>
        <dbReference type="ARBA" id="ARBA00022737"/>
    </source>
</evidence>
<evidence type="ECO:0000256" key="4">
    <source>
        <dbReference type="SAM" id="MobiDB-lite"/>
    </source>
</evidence>